<organism evidence="1 2">
    <name type="scientific">Entomophthora muscae</name>
    <dbReference type="NCBI Taxonomy" id="34485"/>
    <lineage>
        <taxon>Eukaryota</taxon>
        <taxon>Fungi</taxon>
        <taxon>Fungi incertae sedis</taxon>
        <taxon>Zoopagomycota</taxon>
        <taxon>Entomophthoromycotina</taxon>
        <taxon>Entomophthoromycetes</taxon>
        <taxon>Entomophthorales</taxon>
        <taxon>Entomophthoraceae</taxon>
        <taxon>Entomophthora</taxon>
    </lineage>
</organism>
<proteinExistence type="predicted"/>
<evidence type="ECO:0000313" key="2">
    <source>
        <dbReference type="Proteomes" id="UP001165960"/>
    </source>
</evidence>
<gene>
    <name evidence="1" type="ORF">DSO57_1003875</name>
</gene>
<dbReference type="Proteomes" id="UP001165960">
    <property type="component" value="Unassembled WGS sequence"/>
</dbReference>
<keyword evidence="2" id="KW-1185">Reference proteome</keyword>
<dbReference type="EMBL" id="QTSX02007109">
    <property type="protein sequence ID" value="KAJ9051524.1"/>
    <property type="molecule type" value="Genomic_DNA"/>
</dbReference>
<name>A0ACC2RN98_9FUNG</name>
<accession>A0ACC2RN98</accession>
<reference evidence="1" key="1">
    <citation type="submission" date="2022-04" db="EMBL/GenBank/DDBJ databases">
        <title>Genome of the entomopathogenic fungus Entomophthora muscae.</title>
        <authorList>
            <person name="Elya C."/>
            <person name="Lovett B.R."/>
            <person name="Lee E."/>
            <person name="Macias A.M."/>
            <person name="Hajek A.E."/>
            <person name="De Bivort B.L."/>
            <person name="Kasson M.T."/>
            <person name="De Fine Licht H.H."/>
            <person name="Stajich J.E."/>
        </authorList>
    </citation>
    <scope>NUCLEOTIDE SEQUENCE</scope>
    <source>
        <strain evidence="1">Berkeley</strain>
    </source>
</reference>
<evidence type="ECO:0000313" key="1">
    <source>
        <dbReference type="EMBL" id="KAJ9051524.1"/>
    </source>
</evidence>
<sequence>MLRDKVDKISPKELSVSIDELPREGSNFSAFFNVVCLIAGAGTLGMPDSFKSGGWISIGFIFLSGLASWYTGTLIIECLYYRPGSRLQDYPSIGEAAFGIAGRRVLMTFHYAIMLGVATLFIMLSGQNLQSFSSDRGFEINERIWIAIAGSCVLIPYATTKSMKEVAGMSVIGVATTVITVIISCTVGLLDFKNQGVINRELINWVGIPTSLATIGFSFGGTVIYTHVEASMRHPKMWPYVLAMALGSVSILYLLMGSTGYLVYGDKVLNPILNSLPSSIAVDIAFIIITLHLVATAPLPLTSFSLEFERLLKIEDAVLVRVCTRVLIVTMLTLIAAFLPYFGKFMALVGALSNWYWSILLLYYATSSYLVGEIAPCILTFL</sequence>
<comment type="caution">
    <text evidence="1">The sequence shown here is derived from an EMBL/GenBank/DDBJ whole genome shotgun (WGS) entry which is preliminary data.</text>
</comment>
<protein>
    <submittedName>
        <fullName evidence="1">Uncharacterized protein</fullName>
    </submittedName>
</protein>